<dbReference type="Gene3D" id="3.30.1330.60">
    <property type="entry name" value="OmpA-like domain"/>
    <property type="match status" value="1"/>
</dbReference>
<dbReference type="Pfam" id="PF18393">
    <property type="entry name" value="MotY_N"/>
    <property type="match status" value="1"/>
</dbReference>
<reference evidence="2" key="1">
    <citation type="journal article" date="2015" name="Nature">
        <title>Complex archaea that bridge the gap between prokaryotes and eukaryotes.</title>
        <authorList>
            <person name="Spang A."/>
            <person name="Saw J.H."/>
            <person name="Jorgensen S.L."/>
            <person name="Zaremba-Niedzwiedzka K."/>
            <person name="Martijn J."/>
            <person name="Lind A.E."/>
            <person name="van Eijk R."/>
            <person name="Schleper C."/>
            <person name="Guy L."/>
            <person name="Ettema T.J."/>
        </authorList>
    </citation>
    <scope>NUCLEOTIDE SEQUENCE</scope>
</reference>
<dbReference type="AlphaFoldDB" id="A0A0F9WE79"/>
<gene>
    <name evidence="2" type="ORF">LCGC14_0022260</name>
</gene>
<dbReference type="InterPro" id="IPR036737">
    <property type="entry name" value="OmpA-like_sf"/>
</dbReference>
<dbReference type="InterPro" id="IPR006665">
    <property type="entry name" value="OmpA-like"/>
</dbReference>
<proteinExistence type="predicted"/>
<dbReference type="SUPFAM" id="SSF103088">
    <property type="entry name" value="OmpA-like"/>
    <property type="match status" value="1"/>
</dbReference>
<dbReference type="Gene3D" id="2.60.40.2540">
    <property type="match status" value="1"/>
</dbReference>
<dbReference type="PANTHER" id="PTHR30329">
    <property type="entry name" value="STATOR ELEMENT OF FLAGELLAR MOTOR COMPLEX"/>
    <property type="match status" value="1"/>
</dbReference>
<dbReference type="PRINTS" id="PR01023">
    <property type="entry name" value="NAFLGMOTY"/>
</dbReference>
<dbReference type="CDD" id="cd07185">
    <property type="entry name" value="OmpA_C-like"/>
    <property type="match status" value="1"/>
</dbReference>
<accession>A0A0F9WE79</accession>
<sequence length="269" mass="30460">MSSYYADIDVAGWQTDSSVFECRLMQQIPGLGQAVFYHQAGAALSFYLQTPDTPMQAGRALLTSQPPVWRQELGVRDLGYVDVAISKRPVTLDAQRSRLLMAELERGMVPTLMRRAWFSDQESVHVGLSPVHFGGAYAEYHTCTASLLPVNFGQVERSTVFWQPNQRELNDEITAQLDDIVTYVEADPAVYGFEINGFTDGAGNPRENFELSRIRAFAVHQYLVDQGINEDMLNTRFFGSAPQFRIVEQERSAADRDRNRRVTIRLLRD</sequence>
<dbReference type="Pfam" id="PF00691">
    <property type="entry name" value="OmpA"/>
    <property type="match status" value="1"/>
</dbReference>
<feature type="domain" description="OmpA-like" evidence="1">
    <location>
        <begin position="150"/>
        <end position="269"/>
    </location>
</feature>
<dbReference type="InterPro" id="IPR041544">
    <property type="entry name" value="MotY_N"/>
</dbReference>
<dbReference type="PROSITE" id="PS51123">
    <property type="entry name" value="OMPA_2"/>
    <property type="match status" value="1"/>
</dbReference>
<organism evidence="2">
    <name type="scientific">marine sediment metagenome</name>
    <dbReference type="NCBI Taxonomy" id="412755"/>
    <lineage>
        <taxon>unclassified sequences</taxon>
        <taxon>metagenomes</taxon>
        <taxon>ecological metagenomes</taxon>
    </lineage>
</organism>
<evidence type="ECO:0000259" key="1">
    <source>
        <dbReference type="PROSITE" id="PS51123"/>
    </source>
</evidence>
<dbReference type="InterPro" id="IPR050330">
    <property type="entry name" value="Bact_OuterMem_StrucFunc"/>
</dbReference>
<name>A0A0F9WE79_9ZZZZ</name>
<dbReference type="EMBL" id="LAZR01000004">
    <property type="protein sequence ID" value="KKO10743.1"/>
    <property type="molecule type" value="Genomic_DNA"/>
</dbReference>
<dbReference type="PANTHER" id="PTHR30329:SF17">
    <property type="entry name" value="LIPOPROTEIN YFIB-RELATED"/>
    <property type="match status" value="1"/>
</dbReference>
<comment type="caution">
    <text evidence="2">The sequence shown here is derived from an EMBL/GenBank/DDBJ whole genome shotgun (WGS) entry which is preliminary data.</text>
</comment>
<evidence type="ECO:0000313" key="2">
    <source>
        <dbReference type="EMBL" id="KKO10743.1"/>
    </source>
</evidence>
<protein>
    <recommendedName>
        <fullName evidence="1">OmpA-like domain-containing protein</fullName>
    </recommendedName>
</protein>